<feature type="repeat" description="WD" evidence="3">
    <location>
        <begin position="771"/>
        <end position="803"/>
    </location>
</feature>
<dbReference type="CDD" id="cd00200">
    <property type="entry name" value="WD40"/>
    <property type="match status" value="3"/>
</dbReference>
<evidence type="ECO:0000256" key="1">
    <source>
        <dbReference type="ARBA" id="ARBA00022574"/>
    </source>
</evidence>
<dbReference type="SMART" id="SM00320">
    <property type="entry name" value="WD40"/>
    <property type="match status" value="14"/>
</dbReference>
<dbReference type="Gene3D" id="3.40.50.300">
    <property type="entry name" value="P-loop containing nucleotide triphosphate hydrolases"/>
    <property type="match status" value="1"/>
</dbReference>
<sequence length="1212" mass="133716">MDTYEYQVGGSLKLNAPSYVERRADAELYNALIRGEFCYVFNSRQMGKSSLRLRIKHRLQQAGFSCASIDMTIIGSETITPQQWYKGLVVELLRNFKLSRKFNLKTWWREHDDLSEIQRLSLVIEEILLVNLKSEKIFIFIDEIDSVISLNFPTDDFFALIRACYNQRAENPDYNRLTFALFGVATPSDLISQKERTPFNIGKAIDLHGFTLEEAQPLASGLVGLVDNPQTILKEILAWTGGQPFLTQKLCYLVWISNQTAISGSLRIPPGTEGFWLEQLVRKEIIENWEANDQPEHLRTLRERIIRNEQGSSRLLALYQQILQQGEIAADDSPEQIELRLSGLVVKQPGQENKTSPVLKVYNRIYQSIFNQDWVEQKLGNLRPYNQALNAWLASNREDNSRLLRGQALAEALNWKAGKRLSVVDDEFLAASQELSWIEQQRYLEAERAKEAEARLAEQKKSARRLKFLLMAVGTALMVSTGLGVTTYLGYRRSAISEINAIAKSSAALFASNQQLDALVEAIRAKERLKSFGNADQATETQVESVLRQAVYGTVEYNRLVTHSDQVWAVAINQDANLIATASYDKTIKLWTLDGKLISTLNGHQAGVYDIAISLDGNLIASASDDKTVKLWKRDSQGTFEPQPDKTLKGHQAGVYGVAISPDSQMIASGSGDKTVKLWKADGTLITTLKDHSATVYGVAISPDGKTIASASGDKTVKLWGYNGTLLRTFQGHNDRVYNVAISPDGQTIASGSGDKTVRLWRADGTLLNTLNGHSDRVYNVAISPDGQTIASASWDGTVKQWSGEGTLLNTLRGHQDLVYGVAITPDGKTIASASWDGTVRLWKPDGIILTRLRGHSDLVWAVAISPDGKTIASASWDQTVKLWNKDGSLQTTLSGHSARVSGIAISPDGEMIASASADNTIKLWHRNGSLLKTLTNHSSAVLAVVFSSDGEMMASASADKTIKLWKRDGTLINTLKGHSDRIYGVAFSKRCSAVLGRQRGLGGSHGAYKVRTQVPHTAPPHERLPLVSPTRYCIKKDGTLIASASWDKTVKLWQPDGTLITTLKGHHDRVYSVAISPDGETIASASWDKTIKLWKRDGTLITTLNGHQAGVLAVVFSPDGNRIASASYDKTVKLWKQDGTLLTTLKGHSDGVLAVVFSPDGEMLASASGDNTVIIWNLDQVLDLDQLLIYGCNWIQDYLNTNSEVNDVCNP</sequence>
<dbReference type="SUPFAM" id="SSF50998">
    <property type="entry name" value="Quinoprotein alcohol dehydrogenase-like"/>
    <property type="match status" value="1"/>
</dbReference>
<dbReference type="EMBL" id="CP017599">
    <property type="protein sequence ID" value="AOX01987.1"/>
    <property type="molecule type" value="Genomic_DNA"/>
</dbReference>
<protein>
    <submittedName>
        <fullName evidence="4">Uncharacterized protein</fullName>
    </submittedName>
</protein>
<evidence type="ECO:0000256" key="3">
    <source>
        <dbReference type="PROSITE-ProRule" id="PRU00221"/>
    </source>
</evidence>
<feature type="repeat" description="WD" evidence="3">
    <location>
        <begin position="935"/>
        <end position="967"/>
    </location>
</feature>
<feature type="repeat" description="WD" evidence="3">
    <location>
        <begin position="689"/>
        <end position="720"/>
    </location>
</feature>
<dbReference type="PANTHER" id="PTHR19848">
    <property type="entry name" value="WD40 REPEAT PROTEIN"/>
    <property type="match status" value="1"/>
</dbReference>
<feature type="repeat" description="WD" evidence="3">
    <location>
        <begin position="1064"/>
        <end position="1096"/>
    </location>
</feature>
<dbReference type="InterPro" id="IPR001680">
    <property type="entry name" value="WD40_rpt"/>
</dbReference>
<dbReference type="Gene3D" id="2.130.10.10">
    <property type="entry name" value="YVTN repeat-like/Quinoprotein amine dehydrogenase"/>
    <property type="match status" value="4"/>
</dbReference>
<evidence type="ECO:0000313" key="5">
    <source>
        <dbReference type="Proteomes" id="UP000177870"/>
    </source>
</evidence>
<organism evidence="4 5">
    <name type="scientific">Moorena producens PAL-8-15-08-1</name>
    <dbReference type="NCBI Taxonomy" id="1458985"/>
    <lineage>
        <taxon>Bacteria</taxon>
        <taxon>Bacillati</taxon>
        <taxon>Cyanobacteriota</taxon>
        <taxon>Cyanophyceae</taxon>
        <taxon>Coleofasciculales</taxon>
        <taxon>Coleofasciculaceae</taxon>
        <taxon>Moorena</taxon>
    </lineage>
</organism>
<dbReference type="PROSITE" id="PS50294">
    <property type="entry name" value="WD_REPEATS_REGION"/>
    <property type="match status" value="13"/>
</dbReference>
<dbReference type="PROSITE" id="PS00678">
    <property type="entry name" value="WD_REPEATS_1"/>
    <property type="match status" value="1"/>
</dbReference>
<dbReference type="SUPFAM" id="SSF50978">
    <property type="entry name" value="WD40 repeat-like"/>
    <property type="match status" value="1"/>
</dbReference>
<dbReference type="InterPro" id="IPR020472">
    <property type="entry name" value="WD40_PAC1"/>
</dbReference>
<dbReference type="Proteomes" id="UP000177870">
    <property type="component" value="Chromosome"/>
</dbReference>
<dbReference type="KEGG" id="mpro:BJP34_23425"/>
<dbReference type="InterPro" id="IPR036322">
    <property type="entry name" value="WD40_repeat_dom_sf"/>
</dbReference>
<dbReference type="OrthoDB" id="434800at2"/>
<dbReference type="InterPro" id="IPR015943">
    <property type="entry name" value="WD40/YVTN_repeat-like_dom_sf"/>
</dbReference>
<evidence type="ECO:0000313" key="4">
    <source>
        <dbReference type="EMBL" id="AOX01987.1"/>
    </source>
</evidence>
<keyword evidence="1 3" id="KW-0853">WD repeat</keyword>
<feature type="repeat" description="WD" evidence="3">
    <location>
        <begin position="1146"/>
        <end position="1180"/>
    </location>
</feature>
<name>A0A1D8TWF6_9CYAN</name>
<feature type="repeat" description="WD" evidence="3">
    <location>
        <begin position="560"/>
        <end position="594"/>
    </location>
</feature>
<dbReference type="AlphaFoldDB" id="A0A1D8TWF6"/>
<accession>A0A1D8TWF6</accession>
<dbReference type="PANTHER" id="PTHR19848:SF8">
    <property type="entry name" value="F-BOX AND WD REPEAT DOMAIN CONTAINING 7"/>
    <property type="match status" value="1"/>
</dbReference>
<dbReference type="InterPro" id="IPR027417">
    <property type="entry name" value="P-loop_NTPase"/>
</dbReference>
<dbReference type="PROSITE" id="PS50082">
    <property type="entry name" value="WD_REPEATS_2"/>
    <property type="match status" value="13"/>
</dbReference>
<feature type="repeat" description="WD" evidence="3">
    <location>
        <begin position="812"/>
        <end position="844"/>
    </location>
</feature>
<gene>
    <name evidence="4" type="ORF">BJP34_23425</name>
</gene>
<feature type="repeat" description="WD" evidence="3">
    <location>
        <begin position="853"/>
        <end position="885"/>
    </location>
</feature>
<dbReference type="RefSeq" id="WP_070394414.1">
    <property type="nucleotide sequence ID" value="NZ_CP017599.1"/>
</dbReference>
<dbReference type="InterPro" id="IPR019775">
    <property type="entry name" value="WD40_repeat_CS"/>
</dbReference>
<feature type="repeat" description="WD" evidence="3">
    <location>
        <begin position="1105"/>
        <end position="1137"/>
    </location>
</feature>
<dbReference type="SUPFAM" id="SSF52540">
    <property type="entry name" value="P-loop containing nucleoside triphosphate hydrolases"/>
    <property type="match status" value="1"/>
</dbReference>
<feature type="repeat" description="WD" evidence="3">
    <location>
        <begin position="894"/>
        <end position="925"/>
    </location>
</feature>
<dbReference type="PRINTS" id="PR00320">
    <property type="entry name" value="GPROTEINBRPT"/>
</dbReference>
<proteinExistence type="predicted"/>
<dbReference type="STRING" id="1458985.BJP34_23425"/>
<dbReference type="InterPro" id="IPR011047">
    <property type="entry name" value="Quinoprotein_ADH-like_sf"/>
</dbReference>
<feature type="repeat" description="WD" evidence="3">
    <location>
        <begin position="601"/>
        <end position="633"/>
    </location>
</feature>
<feature type="repeat" description="WD" evidence="3">
    <location>
        <begin position="730"/>
        <end position="761"/>
    </location>
</feature>
<keyword evidence="2" id="KW-0677">Repeat</keyword>
<dbReference type="Pfam" id="PF14516">
    <property type="entry name" value="AAA_35"/>
    <property type="match status" value="1"/>
</dbReference>
<dbReference type="Pfam" id="PF00400">
    <property type="entry name" value="WD40"/>
    <property type="match status" value="14"/>
</dbReference>
<reference evidence="5" key="1">
    <citation type="submission" date="2016-10" db="EMBL/GenBank/DDBJ databases">
        <title>Comparative genomics uncovers the prolific and rare metabolic potential of the cyanobacterial genus Moorea.</title>
        <authorList>
            <person name="Leao T."/>
            <person name="Castelao G."/>
            <person name="Korobeynikov A."/>
            <person name="Monroe E.A."/>
            <person name="Podell S."/>
            <person name="Glukhov E."/>
            <person name="Allen E."/>
            <person name="Gerwick W.H."/>
            <person name="Gerwick L."/>
        </authorList>
    </citation>
    <scope>NUCLEOTIDE SEQUENCE [LARGE SCALE GENOMIC DNA]</scope>
    <source>
        <strain evidence="5">PAL-8-15-08-1</strain>
    </source>
</reference>
<feature type="repeat" description="WD" evidence="3">
    <location>
        <begin position="648"/>
        <end position="680"/>
    </location>
</feature>
<evidence type="ECO:0000256" key="2">
    <source>
        <dbReference type="ARBA" id="ARBA00022737"/>
    </source>
</evidence>